<evidence type="ECO:0000256" key="2">
    <source>
        <dbReference type="ARBA" id="ARBA00053082"/>
    </source>
</evidence>
<dbReference type="Pfam" id="PF02136">
    <property type="entry name" value="NTF2"/>
    <property type="match status" value="1"/>
</dbReference>
<comment type="function">
    <text evidence="3">Has a role in nuclear-cytoplasmic transport of proteins and mRNAs.</text>
</comment>
<dbReference type="GO" id="GO:0006606">
    <property type="term" value="P:protein import into nucleus"/>
    <property type="evidence" value="ECO:0007669"/>
    <property type="project" value="UniProtKB-ARBA"/>
</dbReference>
<gene>
    <name evidence="5" type="ORF">GSTUAT00002289001</name>
</gene>
<evidence type="ECO:0000256" key="1">
    <source>
        <dbReference type="ARBA" id="ARBA00022490"/>
    </source>
</evidence>
<dbReference type="InterPro" id="IPR018222">
    <property type="entry name" value="Nuclear_transport_factor_2_euk"/>
</dbReference>
<name>A0A292Q4D7_9PEZI</name>
<evidence type="ECO:0000256" key="3">
    <source>
        <dbReference type="RuleBase" id="RU369002"/>
    </source>
</evidence>
<keyword evidence="3" id="KW-0653">Protein transport</keyword>
<comment type="subcellular location">
    <subcellularLocation>
        <location evidence="3">Cytoplasm</location>
    </subcellularLocation>
    <subcellularLocation>
        <location evidence="3">Nucleus</location>
    </subcellularLocation>
</comment>
<dbReference type="CDD" id="cd00780">
    <property type="entry name" value="NTF2"/>
    <property type="match status" value="1"/>
</dbReference>
<protein>
    <recommendedName>
        <fullName evidence="3">NTF2-related export protein</fullName>
    </recommendedName>
</protein>
<dbReference type="GO" id="GO:0005737">
    <property type="term" value="C:cytoplasm"/>
    <property type="evidence" value="ECO:0007669"/>
    <property type="project" value="UniProtKB-SubCell"/>
</dbReference>
<sequence length="145" mass="16039">MGRFFPVGLWCAGGSKLMAGFAANFVGVATEFATWYYKTIDGTDRSGLSVVYRPHSMMTFETNQVQGVGAIKEKLISLPFQKLNHQISTLDAHPSGESGSIIVLITGQLLIDDNEHPQKYSQCFHLVPEGGTYYVLNDIFRLIYG</sequence>
<dbReference type="PANTHER" id="PTHR12612">
    <property type="entry name" value="NUCLEAR TRANSPORT FACTOR 2"/>
    <property type="match status" value="1"/>
</dbReference>
<dbReference type="EMBL" id="LN890970">
    <property type="protein sequence ID" value="CUS13580.1"/>
    <property type="molecule type" value="Genomic_DNA"/>
</dbReference>
<dbReference type="SUPFAM" id="SSF54427">
    <property type="entry name" value="NTF2-like"/>
    <property type="match status" value="1"/>
</dbReference>
<dbReference type="FunFam" id="3.10.450.50:FF:000005">
    <property type="entry name" value="Nuclear transport factor 2"/>
    <property type="match status" value="1"/>
</dbReference>
<keyword evidence="3" id="KW-0813">Transport</keyword>
<dbReference type="AlphaFoldDB" id="A0A292Q4D7"/>
<dbReference type="GO" id="GO:0051028">
    <property type="term" value="P:mRNA transport"/>
    <property type="evidence" value="ECO:0007669"/>
    <property type="project" value="UniProtKB-UniRule"/>
</dbReference>
<dbReference type="Gene3D" id="3.10.450.50">
    <property type="match status" value="1"/>
</dbReference>
<evidence type="ECO:0000313" key="5">
    <source>
        <dbReference type="EMBL" id="CUS13580.1"/>
    </source>
</evidence>
<proteinExistence type="predicted"/>
<evidence type="ECO:0000313" key="6">
    <source>
        <dbReference type="Proteomes" id="UP001412239"/>
    </source>
</evidence>
<dbReference type="InterPro" id="IPR002075">
    <property type="entry name" value="NTF2_dom"/>
</dbReference>
<feature type="domain" description="NTF2" evidence="4">
    <location>
        <begin position="28"/>
        <end position="142"/>
    </location>
</feature>
<reference evidence="5" key="1">
    <citation type="submission" date="2015-10" db="EMBL/GenBank/DDBJ databases">
        <authorList>
            <person name="Regsiter A."/>
            <person name="william w."/>
        </authorList>
    </citation>
    <scope>NUCLEOTIDE SEQUENCE</scope>
    <source>
        <strain evidence="5">Montdore</strain>
    </source>
</reference>
<dbReference type="InterPro" id="IPR045875">
    <property type="entry name" value="NTF2"/>
</dbReference>
<evidence type="ECO:0000259" key="4">
    <source>
        <dbReference type="PROSITE" id="PS50177"/>
    </source>
</evidence>
<dbReference type="GO" id="GO:0005635">
    <property type="term" value="C:nuclear envelope"/>
    <property type="evidence" value="ECO:0007669"/>
    <property type="project" value="UniProtKB-ARBA"/>
</dbReference>
<dbReference type="InterPro" id="IPR032710">
    <property type="entry name" value="NTF2-like_dom_sf"/>
</dbReference>
<comment type="function">
    <text evidence="2">Facilitates protein transport into the nucleus. Could be part of a multicomponent system of cytosolic factors that assemble at the pore complex during nuclear import.</text>
</comment>
<accession>A0A292Q4D7</accession>
<dbReference type="Proteomes" id="UP001412239">
    <property type="component" value="Unassembled WGS sequence"/>
</dbReference>
<keyword evidence="1 3" id="KW-0963">Cytoplasm</keyword>
<keyword evidence="6" id="KW-1185">Reference proteome</keyword>
<organism evidence="5 6">
    <name type="scientific">Tuber aestivum</name>
    <name type="common">summer truffle</name>
    <dbReference type="NCBI Taxonomy" id="59557"/>
    <lineage>
        <taxon>Eukaryota</taxon>
        <taxon>Fungi</taxon>
        <taxon>Dikarya</taxon>
        <taxon>Ascomycota</taxon>
        <taxon>Pezizomycotina</taxon>
        <taxon>Pezizomycetes</taxon>
        <taxon>Pezizales</taxon>
        <taxon>Tuberaceae</taxon>
        <taxon>Tuber</taxon>
    </lineage>
</organism>
<dbReference type="PROSITE" id="PS50177">
    <property type="entry name" value="NTF2_DOMAIN"/>
    <property type="match status" value="1"/>
</dbReference>
<keyword evidence="3" id="KW-0539">Nucleus</keyword>